<proteinExistence type="inferred from homology"/>
<dbReference type="PRINTS" id="PR00954">
    <property type="entry name" value="FLGMOTORFLIG"/>
</dbReference>
<sequence>MAKIDPNKLTGPQKAAIFLMLMGEEFTSEVYKYLDEEDIKRIGIEMAKIEYIPAEAVKKILEEANIEVKEILGNINVSPEEFLRQSLLRAYGEKGKELYEEIKKEIGPEIFKKLRKLDPKTIASFLANEHPQTIAIILVHLDPYLSGQVLQLLPERIRGEVLLRIALLDKVDPEIVKEISDSLEAELQSVGGALGKKIGGPEKAAEVLAHAGRTLEDELLTEIEDENPALAEEIRKHLFTFEDFLKVDDFAIQTLLREISTDDLKLALKGASPEVKEKFFRNMSKRAADLLKEELDLMPPVRITEVEKAQQNIIRTAKKLEQEGKIVLTRGEEEFV</sequence>
<dbReference type="Pfam" id="PF14842">
    <property type="entry name" value="FliG_N"/>
    <property type="match status" value="1"/>
</dbReference>
<organism evidence="13">
    <name type="scientific">Thermodesulfobacterium geofontis</name>
    <dbReference type="NCBI Taxonomy" id="1295609"/>
    <lineage>
        <taxon>Bacteria</taxon>
        <taxon>Pseudomonadati</taxon>
        <taxon>Thermodesulfobacteriota</taxon>
        <taxon>Thermodesulfobacteria</taxon>
        <taxon>Thermodesulfobacteriales</taxon>
        <taxon>Thermodesulfobacteriaceae</taxon>
        <taxon>Thermodesulfobacterium</taxon>
    </lineage>
</organism>
<comment type="subcellular location">
    <subcellularLocation>
        <location evidence="1">Bacterial flagellum basal body</location>
    </subcellularLocation>
    <subcellularLocation>
        <location evidence="2">Cell membrane</location>
        <topology evidence="2">Peripheral membrane protein</topology>
        <orientation evidence="2">Cytoplasmic side</orientation>
    </subcellularLocation>
</comment>
<dbReference type="GO" id="GO:0009425">
    <property type="term" value="C:bacterial-type flagellum basal body"/>
    <property type="evidence" value="ECO:0007669"/>
    <property type="project" value="UniProtKB-SubCell"/>
</dbReference>
<gene>
    <name evidence="13" type="primary">fliG</name>
    <name evidence="13" type="ORF">ENM15_08970</name>
</gene>
<keyword evidence="13" id="KW-0969">Cilium</keyword>
<dbReference type="NCBIfam" id="TIGR00207">
    <property type="entry name" value="fliG"/>
    <property type="match status" value="1"/>
</dbReference>
<dbReference type="GO" id="GO:0006935">
    <property type="term" value="P:chemotaxis"/>
    <property type="evidence" value="ECO:0007669"/>
    <property type="project" value="UniProtKB-KW"/>
</dbReference>
<evidence type="ECO:0000256" key="9">
    <source>
        <dbReference type="ARBA" id="ARBA00023143"/>
    </source>
</evidence>
<keyword evidence="6" id="KW-0145">Chemotaxis</keyword>
<evidence type="ECO:0000313" key="13">
    <source>
        <dbReference type="EMBL" id="HHQ16924.1"/>
    </source>
</evidence>
<dbReference type="AlphaFoldDB" id="A0A7V5XI60"/>
<evidence type="ECO:0000259" key="11">
    <source>
        <dbReference type="Pfam" id="PF14841"/>
    </source>
</evidence>
<feature type="domain" description="Flagellar motor switch protein FliG N-terminal" evidence="12">
    <location>
        <begin position="8"/>
        <end position="107"/>
    </location>
</feature>
<dbReference type="Pfam" id="PF14841">
    <property type="entry name" value="FliG_M"/>
    <property type="match status" value="1"/>
</dbReference>
<comment type="caution">
    <text evidence="13">The sequence shown here is derived from an EMBL/GenBank/DDBJ whole genome shotgun (WGS) entry which is preliminary data.</text>
</comment>
<dbReference type="EMBL" id="DRWR01000142">
    <property type="protein sequence ID" value="HHQ16924.1"/>
    <property type="molecule type" value="Genomic_DNA"/>
</dbReference>
<evidence type="ECO:0000256" key="8">
    <source>
        <dbReference type="ARBA" id="ARBA00023136"/>
    </source>
</evidence>
<dbReference type="InterPro" id="IPR023087">
    <property type="entry name" value="Flg_Motor_Flig_C"/>
</dbReference>
<accession>A0A7V5XI60</accession>
<evidence type="ECO:0000256" key="5">
    <source>
        <dbReference type="ARBA" id="ARBA00022475"/>
    </source>
</evidence>
<name>A0A7V5XI60_9BACT</name>
<feature type="domain" description="Flagellar motor switch protein FliG C-terminal" evidence="10">
    <location>
        <begin position="222"/>
        <end position="328"/>
    </location>
</feature>
<dbReference type="PANTHER" id="PTHR30534">
    <property type="entry name" value="FLAGELLAR MOTOR SWITCH PROTEIN FLIG"/>
    <property type="match status" value="1"/>
</dbReference>
<dbReference type="GO" id="GO:0071973">
    <property type="term" value="P:bacterial-type flagellum-dependent cell motility"/>
    <property type="evidence" value="ECO:0007669"/>
    <property type="project" value="InterPro"/>
</dbReference>
<protein>
    <recommendedName>
        <fullName evidence="4">Flagellar motor switch protein FliG</fullName>
    </recommendedName>
</protein>
<evidence type="ECO:0000256" key="2">
    <source>
        <dbReference type="ARBA" id="ARBA00004413"/>
    </source>
</evidence>
<dbReference type="InterPro" id="IPR000090">
    <property type="entry name" value="Flg_Motor_Flig"/>
</dbReference>
<evidence type="ECO:0000256" key="4">
    <source>
        <dbReference type="ARBA" id="ARBA00021870"/>
    </source>
</evidence>
<evidence type="ECO:0000259" key="12">
    <source>
        <dbReference type="Pfam" id="PF14842"/>
    </source>
</evidence>
<evidence type="ECO:0000256" key="1">
    <source>
        <dbReference type="ARBA" id="ARBA00004117"/>
    </source>
</evidence>
<keyword evidence="13" id="KW-0966">Cell projection</keyword>
<keyword evidence="5" id="KW-1003">Cell membrane</keyword>
<evidence type="ECO:0000256" key="3">
    <source>
        <dbReference type="ARBA" id="ARBA00010299"/>
    </source>
</evidence>
<dbReference type="InterPro" id="IPR032779">
    <property type="entry name" value="FliG_M"/>
</dbReference>
<evidence type="ECO:0000259" key="10">
    <source>
        <dbReference type="Pfam" id="PF01706"/>
    </source>
</evidence>
<dbReference type="InterPro" id="IPR028263">
    <property type="entry name" value="FliG_N"/>
</dbReference>
<comment type="similarity">
    <text evidence="3">Belongs to the FliG family.</text>
</comment>
<dbReference type="GO" id="GO:0003774">
    <property type="term" value="F:cytoskeletal motor activity"/>
    <property type="evidence" value="ECO:0007669"/>
    <property type="project" value="InterPro"/>
</dbReference>
<dbReference type="SUPFAM" id="SSF48029">
    <property type="entry name" value="FliG"/>
    <property type="match status" value="2"/>
</dbReference>
<reference evidence="13" key="1">
    <citation type="journal article" date="2020" name="mSystems">
        <title>Genome- and Community-Level Interaction Insights into Carbon Utilization and Element Cycling Functions of Hydrothermarchaeota in Hydrothermal Sediment.</title>
        <authorList>
            <person name="Zhou Z."/>
            <person name="Liu Y."/>
            <person name="Xu W."/>
            <person name="Pan J."/>
            <person name="Luo Z.H."/>
            <person name="Li M."/>
        </authorList>
    </citation>
    <scope>NUCLEOTIDE SEQUENCE [LARGE SCALE GENOMIC DNA]</scope>
    <source>
        <strain evidence="13">SpSt-106</strain>
    </source>
</reference>
<dbReference type="Gene3D" id="1.10.220.30">
    <property type="match status" value="3"/>
</dbReference>
<keyword evidence="7" id="KW-0283">Flagellar rotation</keyword>
<evidence type="ECO:0000256" key="7">
    <source>
        <dbReference type="ARBA" id="ARBA00022779"/>
    </source>
</evidence>
<evidence type="ECO:0000256" key="6">
    <source>
        <dbReference type="ARBA" id="ARBA00022500"/>
    </source>
</evidence>
<dbReference type="PIRSF" id="PIRSF003161">
    <property type="entry name" value="FliG"/>
    <property type="match status" value="1"/>
</dbReference>
<dbReference type="PANTHER" id="PTHR30534:SF0">
    <property type="entry name" value="FLAGELLAR MOTOR SWITCH PROTEIN FLIG"/>
    <property type="match status" value="1"/>
</dbReference>
<dbReference type="InterPro" id="IPR011002">
    <property type="entry name" value="FliG_a-hlx"/>
</dbReference>
<feature type="domain" description="Flagellar motor switch protein FliG middle" evidence="11">
    <location>
        <begin position="119"/>
        <end position="191"/>
    </location>
</feature>
<keyword evidence="8" id="KW-0472">Membrane</keyword>
<dbReference type="GO" id="GO:0005886">
    <property type="term" value="C:plasma membrane"/>
    <property type="evidence" value="ECO:0007669"/>
    <property type="project" value="UniProtKB-SubCell"/>
</dbReference>
<dbReference type="Pfam" id="PF01706">
    <property type="entry name" value="FliG_C"/>
    <property type="match status" value="1"/>
</dbReference>
<keyword evidence="9" id="KW-0975">Bacterial flagellum</keyword>
<keyword evidence="13" id="KW-0282">Flagellum</keyword>